<dbReference type="EMBL" id="CP095045">
    <property type="protein sequence ID" value="UOQ57228.1"/>
    <property type="molecule type" value="Genomic_DNA"/>
</dbReference>
<sequence>MSEYTPTTDQVLTFIRGFAVMAGATADEAQEAASDWHAAEIRRAKAEALREVRSTIGAYTEHGVWAFDQAVACIERHRAAEMEGGNRE</sequence>
<proteinExistence type="predicted"/>
<keyword evidence="2" id="KW-1185">Reference proteome</keyword>
<protein>
    <recommendedName>
        <fullName evidence="3">Antitoxin</fullName>
    </recommendedName>
</protein>
<organism evidence="1 2">
    <name type="scientific">Leucobacter allii</name>
    <dbReference type="NCBI Taxonomy" id="2932247"/>
    <lineage>
        <taxon>Bacteria</taxon>
        <taxon>Bacillati</taxon>
        <taxon>Actinomycetota</taxon>
        <taxon>Actinomycetes</taxon>
        <taxon>Micrococcales</taxon>
        <taxon>Microbacteriaceae</taxon>
        <taxon>Leucobacter</taxon>
    </lineage>
</organism>
<evidence type="ECO:0000313" key="2">
    <source>
        <dbReference type="Proteomes" id="UP000831786"/>
    </source>
</evidence>
<evidence type="ECO:0008006" key="3">
    <source>
        <dbReference type="Google" id="ProtNLM"/>
    </source>
</evidence>
<accession>A0ABY4FLQ8</accession>
<gene>
    <name evidence="1" type="ORF">MUN78_16485</name>
</gene>
<dbReference type="Proteomes" id="UP000831786">
    <property type="component" value="Chromosome"/>
</dbReference>
<name>A0ABY4FLQ8_9MICO</name>
<evidence type="ECO:0000313" key="1">
    <source>
        <dbReference type="EMBL" id="UOQ57228.1"/>
    </source>
</evidence>
<reference evidence="1 2" key="1">
    <citation type="submission" date="2022-04" db="EMBL/GenBank/DDBJ databases">
        <title>Leucobacter sp. isolated from rhizosphere of garlic.</title>
        <authorList>
            <person name="Won M."/>
            <person name="Lee C.-M."/>
            <person name="Woen H.-Y."/>
            <person name="Kwon S.-W."/>
        </authorList>
    </citation>
    <scope>NUCLEOTIDE SEQUENCE [LARGE SCALE GENOMIC DNA]</scope>
    <source>
        <strain evidence="1 2">H21R-40</strain>
    </source>
</reference>
<dbReference type="RefSeq" id="WP_244727884.1">
    <property type="nucleotide sequence ID" value="NZ_CP095045.1"/>
</dbReference>